<dbReference type="GO" id="GO:0046933">
    <property type="term" value="F:proton-transporting ATP synthase activity, rotational mechanism"/>
    <property type="evidence" value="ECO:0007669"/>
    <property type="project" value="TreeGrafter"/>
</dbReference>
<evidence type="ECO:0000256" key="8">
    <source>
        <dbReference type="RuleBase" id="RU368017"/>
    </source>
</evidence>
<dbReference type="PANTHER" id="PTHR12733">
    <property type="entry name" value="MITOCHONDRIAL ATP SYNTHASE B CHAIN"/>
    <property type="match status" value="1"/>
</dbReference>
<dbReference type="InterPro" id="IPR013837">
    <property type="entry name" value="ATP_synth_F0_suB"/>
</dbReference>
<dbReference type="Gene3D" id="1.20.5.2210">
    <property type="match status" value="1"/>
</dbReference>
<dbReference type="InterPro" id="IPR008688">
    <property type="entry name" value="ATP_synth_Bsub_B/MI25"/>
</dbReference>
<dbReference type="GO" id="GO:0005743">
    <property type="term" value="C:mitochondrial inner membrane"/>
    <property type="evidence" value="ECO:0007669"/>
    <property type="project" value="UniProtKB-SubCell"/>
</dbReference>
<organism evidence="9">
    <name type="scientific">Anthurium amnicola</name>
    <dbReference type="NCBI Taxonomy" id="1678845"/>
    <lineage>
        <taxon>Eukaryota</taxon>
        <taxon>Viridiplantae</taxon>
        <taxon>Streptophyta</taxon>
        <taxon>Embryophyta</taxon>
        <taxon>Tracheophyta</taxon>
        <taxon>Spermatophyta</taxon>
        <taxon>Magnoliopsida</taxon>
        <taxon>Liliopsida</taxon>
        <taxon>Araceae</taxon>
        <taxon>Pothoideae</taxon>
        <taxon>Potheae</taxon>
        <taxon>Anthurium</taxon>
    </lineage>
</organism>
<evidence type="ECO:0000256" key="4">
    <source>
        <dbReference type="ARBA" id="ARBA00022792"/>
    </source>
</evidence>
<evidence type="ECO:0000256" key="1">
    <source>
        <dbReference type="ARBA" id="ARBA00022448"/>
    </source>
</evidence>
<evidence type="ECO:0000256" key="7">
    <source>
        <dbReference type="ARBA" id="ARBA00023136"/>
    </source>
</evidence>
<reference evidence="9" key="1">
    <citation type="submission" date="2015-07" db="EMBL/GenBank/DDBJ databases">
        <title>Transcriptome Assembly of Anthurium amnicola.</title>
        <authorList>
            <person name="Suzuki J."/>
        </authorList>
    </citation>
    <scope>NUCLEOTIDE SEQUENCE</scope>
</reference>
<comment type="similarity">
    <text evidence="8">Belongs to the eukaryotic ATPase B chain family.</text>
</comment>
<accession>A0A1D1YK13</accession>
<keyword evidence="3 8" id="KW-0375">Hydrogen ion transport</keyword>
<comment type="function">
    <text evidence="8">Subunit b, of the mitochondrial membrane ATP synthase complex (F(1)F(0) ATP synthase or Complex V) that produces ATP from ADP in the presence of a proton gradient across the membrane which is generated by electron transport complexes of the respiratory chain. ATP synthase complex consist of a soluble F(1) head domain - the catalytic core - and a membrane F(1) domain - the membrane proton channel. These two domains are linked by a central stalk rotating inside the F(1) region and a stationary peripheral stalk. During catalysis, ATP synthesis in the catalytic domain of F(1) is coupled via a rotary mechanism of the central stalk subunits to proton translocation. In vivo, can only synthesize ATP although its ATP hydrolase activity can be activated artificially in vitro. Part of the complex F(0) domain. Part of the complex F(0) domain and the peripheric stalk, which acts as a stator to hold the catalytic alpha(3)beta(3) subcomplex and subunit a/ATP6 static relative to the rotary elements.</text>
</comment>
<evidence type="ECO:0000256" key="6">
    <source>
        <dbReference type="ARBA" id="ARBA00023128"/>
    </source>
</evidence>
<dbReference type="AlphaFoldDB" id="A0A1D1YK13"/>
<keyword evidence="5 8" id="KW-0406">Ion transport</keyword>
<dbReference type="Pfam" id="PF05405">
    <property type="entry name" value="Mt_ATP-synt_B"/>
    <property type="match status" value="1"/>
</dbReference>
<keyword evidence="4 8" id="KW-0999">Mitochondrion inner membrane</keyword>
<evidence type="ECO:0000256" key="2">
    <source>
        <dbReference type="ARBA" id="ARBA00022547"/>
    </source>
</evidence>
<sequence>MLSRLASRAALQCQPLMNRTLIVSVQKASSAPAAEPAKQAIPNSADLEDPIDKAPRIPALLQEGPERDLVNFPRPVQREEPAPTRLAFVPEEYFDFFYKKTGVTGPYMFGIGVWTWLLSKEIYVLEHNFYNFLSMFMIVSIIHQKAGPKIAAWADKEIEQWSKENKEAEDVEKLSIKESIEDISDYTQKLEVYKDIIEARREAASAAQEALYREWQVTAYNEAKKRLDYQVDLANVERRISQKNMSAWITTNVLKSITPAQEAEALKKCISDLKSLSASA</sequence>
<dbReference type="SUPFAM" id="SSF161060">
    <property type="entry name" value="ATP synthase B chain-like"/>
    <property type="match status" value="1"/>
</dbReference>
<comment type="subunit">
    <text evidence="8">F-type ATPases have 2 components, CF(1) - the catalytic core - and CF(0) - the membrane proton channel. CF(1) and CF(0) have multiple subunits.</text>
</comment>
<keyword evidence="1 8" id="KW-0813">Transport</keyword>
<comment type="subcellular location">
    <subcellularLocation>
        <location evidence="8">Mitochondrion</location>
    </subcellularLocation>
    <subcellularLocation>
        <location evidence="8">Mitochondrion inner membrane</location>
    </subcellularLocation>
</comment>
<evidence type="ECO:0000313" key="9">
    <source>
        <dbReference type="EMBL" id="JAT54955.1"/>
    </source>
</evidence>
<evidence type="ECO:0000256" key="3">
    <source>
        <dbReference type="ARBA" id="ARBA00022781"/>
    </source>
</evidence>
<keyword evidence="7 8" id="KW-0472">Membrane</keyword>
<keyword evidence="6 8" id="KW-0496">Mitochondrion</keyword>
<proteinExistence type="inferred from homology"/>
<evidence type="ECO:0000256" key="5">
    <source>
        <dbReference type="ARBA" id="ARBA00023065"/>
    </source>
</evidence>
<name>A0A1D1YK13_9ARAE</name>
<protein>
    <recommendedName>
        <fullName evidence="8">ATP synthase subunit b</fullName>
    </recommendedName>
</protein>
<dbReference type="EMBL" id="GDJX01012981">
    <property type="protein sequence ID" value="JAT54955.1"/>
    <property type="molecule type" value="Transcribed_RNA"/>
</dbReference>
<dbReference type="PANTHER" id="PTHR12733:SF3">
    <property type="entry name" value="ATP SYNTHASE F(0) COMPLEX SUBUNIT B1, MITOCHONDRIAL"/>
    <property type="match status" value="1"/>
</dbReference>
<gene>
    <name evidence="9" type="primary">ATPsyn-b</name>
    <name evidence="9" type="ORF">g.12129</name>
</gene>
<dbReference type="GO" id="GO:0045259">
    <property type="term" value="C:proton-transporting ATP synthase complex"/>
    <property type="evidence" value="ECO:0007669"/>
    <property type="project" value="UniProtKB-KW"/>
</dbReference>
<keyword evidence="2 8" id="KW-0138">CF(0)</keyword>